<reference evidence="2" key="1">
    <citation type="submission" date="2020-05" db="EMBL/GenBank/DDBJ databases">
        <title>Phylogenomic resolution of chytrid fungi.</title>
        <authorList>
            <person name="Stajich J.E."/>
            <person name="Amses K."/>
            <person name="Simmons R."/>
            <person name="Seto K."/>
            <person name="Myers J."/>
            <person name="Bonds A."/>
            <person name="Quandt C.A."/>
            <person name="Barry K."/>
            <person name="Liu P."/>
            <person name="Grigoriev I."/>
            <person name="Longcore J.E."/>
            <person name="James T.Y."/>
        </authorList>
    </citation>
    <scope>NUCLEOTIDE SEQUENCE</scope>
    <source>
        <strain evidence="2">JEL0513</strain>
    </source>
</reference>
<proteinExistence type="predicted"/>
<accession>A0AAD5SP45</accession>
<evidence type="ECO:0000313" key="2">
    <source>
        <dbReference type="EMBL" id="KAJ3089079.1"/>
    </source>
</evidence>
<evidence type="ECO:0000256" key="1">
    <source>
        <dbReference type="SAM" id="MobiDB-lite"/>
    </source>
</evidence>
<evidence type="ECO:0000313" key="3">
    <source>
        <dbReference type="Proteomes" id="UP001211907"/>
    </source>
</evidence>
<dbReference type="AlphaFoldDB" id="A0AAD5SP45"/>
<name>A0AAD5SP45_9FUNG</name>
<protein>
    <submittedName>
        <fullName evidence="2">Uncharacterized protein</fullName>
    </submittedName>
</protein>
<feature type="non-terminal residue" evidence="2">
    <location>
        <position position="1"/>
    </location>
</feature>
<dbReference type="EMBL" id="JADGJH010003742">
    <property type="protein sequence ID" value="KAJ3089079.1"/>
    <property type="molecule type" value="Genomic_DNA"/>
</dbReference>
<organism evidence="2 3">
    <name type="scientific">Physocladia obscura</name>
    <dbReference type="NCBI Taxonomy" id="109957"/>
    <lineage>
        <taxon>Eukaryota</taxon>
        <taxon>Fungi</taxon>
        <taxon>Fungi incertae sedis</taxon>
        <taxon>Chytridiomycota</taxon>
        <taxon>Chytridiomycota incertae sedis</taxon>
        <taxon>Chytridiomycetes</taxon>
        <taxon>Chytridiales</taxon>
        <taxon>Chytriomycetaceae</taxon>
        <taxon>Physocladia</taxon>
    </lineage>
</organism>
<gene>
    <name evidence="2" type="ORF">HK100_007864</name>
</gene>
<feature type="region of interest" description="Disordered" evidence="1">
    <location>
        <begin position="50"/>
        <end position="94"/>
    </location>
</feature>
<sequence>MFEIIIFIPRQLDGLDLKEEGGKSGDGNDGAVGRSIRLCGCGGVGGGGGGGGGGAGDGELGREAVAPDLAGNELRGRGRGGGAGLDGRLDDGDAERDGVVGVGVVLSAR</sequence>
<keyword evidence="3" id="KW-1185">Reference proteome</keyword>
<dbReference type="Proteomes" id="UP001211907">
    <property type="component" value="Unassembled WGS sequence"/>
</dbReference>
<comment type="caution">
    <text evidence="2">The sequence shown here is derived from an EMBL/GenBank/DDBJ whole genome shotgun (WGS) entry which is preliminary data.</text>
</comment>